<gene>
    <name evidence="2" type="ORF">QYM36_017716</name>
</gene>
<feature type="chain" id="PRO_5041645682" evidence="1">
    <location>
        <begin position="23"/>
        <end position="137"/>
    </location>
</feature>
<dbReference type="Proteomes" id="UP001187531">
    <property type="component" value="Unassembled WGS sequence"/>
</dbReference>
<evidence type="ECO:0000256" key="1">
    <source>
        <dbReference type="SAM" id="SignalP"/>
    </source>
</evidence>
<reference evidence="2" key="1">
    <citation type="submission" date="2023-07" db="EMBL/GenBank/DDBJ databases">
        <title>Chromosome-level genome assembly of Artemia franciscana.</title>
        <authorList>
            <person name="Jo E."/>
        </authorList>
    </citation>
    <scope>NUCLEOTIDE SEQUENCE</scope>
    <source>
        <tissue evidence="2">Whole body</tissue>
    </source>
</reference>
<evidence type="ECO:0000313" key="2">
    <source>
        <dbReference type="EMBL" id="KAK2703937.1"/>
    </source>
</evidence>
<feature type="signal peptide" evidence="1">
    <location>
        <begin position="1"/>
        <end position="22"/>
    </location>
</feature>
<comment type="caution">
    <text evidence="2">The sequence shown here is derived from an EMBL/GenBank/DDBJ whole genome shotgun (WGS) entry which is preliminary data.</text>
</comment>
<sequence length="137" mass="14317">MRVLMSMLVCFTFVCLISFAAARPRSGATSGAQQDDALAVIGQGPQEALATYNFSIAMRLLSYYYFGNKQKREEKSGFGGFGGYGGHGFGSGYSHSGYGGYNGGYGQGGYGGFGQGGYGYGGYGDYGGFSHGYGGFF</sequence>
<dbReference type="EMBL" id="JAVRJZ010000058">
    <property type="protein sequence ID" value="KAK2703937.1"/>
    <property type="molecule type" value="Genomic_DNA"/>
</dbReference>
<name>A0AA88HEG0_ARTSF</name>
<evidence type="ECO:0000313" key="3">
    <source>
        <dbReference type="Proteomes" id="UP001187531"/>
    </source>
</evidence>
<keyword evidence="3" id="KW-1185">Reference proteome</keyword>
<keyword evidence="1" id="KW-0732">Signal</keyword>
<protein>
    <submittedName>
        <fullName evidence="2">Uncharacterized protein</fullName>
    </submittedName>
</protein>
<accession>A0AA88HEG0</accession>
<proteinExistence type="predicted"/>
<dbReference type="AlphaFoldDB" id="A0AA88HEG0"/>
<organism evidence="2 3">
    <name type="scientific">Artemia franciscana</name>
    <name type="common">Brine shrimp</name>
    <name type="synonym">Artemia sanfranciscana</name>
    <dbReference type="NCBI Taxonomy" id="6661"/>
    <lineage>
        <taxon>Eukaryota</taxon>
        <taxon>Metazoa</taxon>
        <taxon>Ecdysozoa</taxon>
        <taxon>Arthropoda</taxon>
        <taxon>Crustacea</taxon>
        <taxon>Branchiopoda</taxon>
        <taxon>Anostraca</taxon>
        <taxon>Artemiidae</taxon>
        <taxon>Artemia</taxon>
    </lineage>
</organism>